<organism evidence="14 15">
    <name type="scientific">Novosphingobium indicum</name>
    <dbReference type="NCBI Taxonomy" id="462949"/>
    <lineage>
        <taxon>Bacteria</taxon>
        <taxon>Pseudomonadati</taxon>
        <taxon>Pseudomonadota</taxon>
        <taxon>Alphaproteobacteria</taxon>
        <taxon>Sphingomonadales</taxon>
        <taxon>Sphingomonadaceae</taxon>
        <taxon>Novosphingobium</taxon>
    </lineage>
</organism>
<keyword evidence="3 11" id="KW-1134">Transmembrane beta strand</keyword>
<protein>
    <submittedName>
        <fullName evidence="14">TonB-dependent receptor</fullName>
    </submittedName>
</protein>
<evidence type="ECO:0000256" key="11">
    <source>
        <dbReference type="PROSITE-ProRule" id="PRU01360"/>
    </source>
</evidence>
<keyword evidence="10 11" id="KW-0998">Cell outer membrane</keyword>
<keyword evidence="8" id="KW-0798">TonB box</keyword>
<evidence type="ECO:0000256" key="2">
    <source>
        <dbReference type="ARBA" id="ARBA00022448"/>
    </source>
</evidence>
<keyword evidence="14" id="KW-0675">Receptor</keyword>
<evidence type="ECO:0000256" key="8">
    <source>
        <dbReference type="ARBA" id="ARBA00023077"/>
    </source>
</evidence>
<keyword evidence="5 11" id="KW-0812">Transmembrane</keyword>
<sequence length="833" mass="91101">MVNNKFEDAHAFAGMQRNRFRKPLLAAATSLFCCTALTSPAFAADEEPNPDEIVVTGSLGALPIENVGSVFGFDKTIVETPRSASTISSEQIERFGITDIYDLVAQAPGTFTNSFFGVGGALDIRGTPGEVYFRGVRRLDNPGNYPTPIAASERVDIVRGPASPIYGPSKTGGYMNFVPKSARVQDGTLLSSPEGELSYTTGSWNKSVLRGELRGPIRMGKAELGYSLYAEVEDSGSYYDNMSTNQTILQAAFDTNVTDNLRIEFGGMYHRFRGQQNGGWNRLTQDLVDNGTYITGDAQQVDGAMRDAAGNLTFDGVKDGQLSQQEFAAIGDFNPFGSFGCGGGSVFPGPSLNDACFATNYPWLGLTNVGTTKLSRRKVLTGKNDLLNNTAKTAYFDIVYEADSGLMIKNQLFYDGIVNLNENSYGFSQFHDSYVIEDKIVVSKTFENNAGKFSFQFSPSIRYTDFFHGDDFNYEYFHRVDLTKGYDALSDRLLSTECDCDYSNYLWGNYTDYGIAGLTDLDFNFGLNVVLGLRYDHIEAKSTYDPAKMNNTPDVVSASGSQGDWSWTASLSYKLPFGVIPYVTASRQSTVIAGQGSEIAAGDIAAGQFMTASRMYEGGIKGSFLNEALYAAVSYYEQERTDRNIQSSTVNQSVKTTGWEAEMRWSVDEHLLITAAYTHTEVVNLTFFEAGTAFSFLGAEDLTSLNDPSLIFGGQPGALHLITSKDGAKRAGIPENLYSATATYAFDNGIALSGSIVHVEEVFSGQSQVVSLPAYTLVDLGASYETDNWLFRLVVKNATNEKYFRANFTELFGSTIALPEKPRSFQATVSYKF</sequence>
<keyword evidence="2 11" id="KW-0813">Transport</keyword>
<comment type="subcellular location">
    <subcellularLocation>
        <location evidence="1 11">Cell outer membrane</location>
        <topology evidence="1 11">Multi-pass membrane protein</topology>
    </subcellularLocation>
</comment>
<feature type="signal peptide" evidence="12">
    <location>
        <begin position="1"/>
        <end position="43"/>
    </location>
</feature>
<name>A0ABQ2JUS0_9SPHN</name>
<keyword evidence="4" id="KW-0410">Iron transport</keyword>
<evidence type="ECO:0000256" key="7">
    <source>
        <dbReference type="ARBA" id="ARBA00023065"/>
    </source>
</evidence>
<dbReference type="Gene3D" id="2.170.130.10">
    <property type="entry name" value="TonB-dependent receptor, plug domain"/>
    <property type="match status" value="1"/>
</dbReference>
<evidence type="ECO:0000256" key="6">
    <source>
        <dbReference type="ARBA" id="ARBA00023004"/>
    </source>
</evidence>
<keyword evidence="9 11" id="KW-0472">Membrane</keyword>
<dbReference type="InterPro" id="IPR039426">
    <property type="entry name" value="TonB-dep_rcpt-like"/>
</dbReference>
<dbReference type="InterPro" id="IPR037066">
    <property type="entry name" value="Plug_dom_sf"/>
</dbReference>
<dbReference type="PROSITE" id="PS52016">
    <property type="entry name" value="TONB_DEPENDENT_REC_3"/>
    <property type="match status" value="1"/>
</dbReference>
<evidence type="ECO:0000256" key="1">
    <source>
        <dbReference type="ARBA" id="ARBA00004571"/>
    </source>
</evidence>
<proteinExistence type="inferred from homology"/>
<dbReference type="InterPro" id="IPR036942">
    <property type="entry name" value="Beta-barrel_TonB_sf"/>
</dbReference>
<keyword evidence="7" id="KW-0406">Ion transport</keyword>
<dbReference type="PANTHER" id="PTHR32552:SF81">
    <property type="entry name" value="TONB-DEPENDENT OUTER MEMBRANE RECEPTOR"/>
    <property type="match status" value="1"/>
</dbReference>
<feature type="domain" description="TonB-dependent receptor plug" evidence="13">
    <location>
        <begin position="78"/>
        <end position="173"/>
    </location>
</feature>
<dbReference type="InterPro" id="IPR012910">
    <property type="entry name" value="Plug_dom"/>
</dbReference>
<feature type="chain" id="PRO_5047478559" evidence="12">
    <location>
        <begin position="44"/>
        <end position="833"/>
    </location>
</feature>
<evidence type="ECO:0000256" key="5">
    <source>
        <dbReference type="ARBA" id="ARBA00022692"/>
    </source>
</evidence>
<keyword evidence="12" id="KW-0732">Signal</keyword>
<keyword evidence="15" id="KW-1185">Reference proteome</keyword>
<evidence type="ECO:0000313" key="15">
    <source>
        <dbReference type="Proteomes" id="UP000605099"/>
    </source>
</evidence>
<dbReference type="Proteomes" id="UP000605099">
    <property type="component" value="Unassembled WGS sequence"/>
</dbReference>
<evidence type="ECO:0000259" key="13">
    <source>
        <dbReference type="Pfam" id="PF07715"/>
    </source>
</evidence>
<dbReference type="EMBL" id="BMLK01000014">
    <property type="protein sequence ID" value="GGN54637.1"/>
    <property type="molecule type" value="Genomic_DNA"/>
</dbReference>
<evidence type="ECO:0000256" key="3">
    <source>
        <dbReference type="ARBA" id="ARBA00022452"/>
    </source>
</evidence>
<gene>
    <name evidence="14" type="ORF">GCM10011349_30500</name>
</gene>
<evidence type="ECO:0000256" key="12">
    <source>
        <dbReference type="SAM" id="SignalP"/>
    </source>
</evidence>
<dbReference type="SUPFAM" id="SSF56935">
    <property type="entry name" value="Porins"/>
    <property type="match status" value="1"/>
</dbReference>
<comment type="similarity">
    <text evidence="11">Belongs to the TonB-dependent receptor family.</text>
</comment>
<dbReference type="Gene3D" id="2.40.170.20">
    <property type="entry name" value="TonB-dependent receptor, beta-barrel domain"/>
    <property type="match status" value="1"/>
</dbReference>
<accession>A0ABQ2JUS0</accession>
<keyword evidence="6" id="KW-0408">Iron</keyword>
<reference evidence="15" key="1">
    <citation type="journal article" date="2019" name="Int. J. Syst. Evol. Microbiol.">
        <title>The Global Catalogue of Microorganisms (GCM) 10K type strain sequencing project: providing services to taxonomists for standard genome sequencing and annotation.</title>
        <authorList>
            <consortium name="The Broad Institute Genomics Platform"/>
            <consortium name="The Broad Institute Genome Sequencing Center for Infectious Disease"/>
            <person name="Wu L."/>
            <person name="Ma J."/>
        </authorList>
    </citation>
    <scope>NUCLEOTIDE SEQUENCE [LARGE SCALE GENOMIC DNA]</scope>
    <source>
        <strain evidence="15">CGMCC 1.6784</strain>
    </source>
</reference>
<evidence type="ECO:0000313" key="14">
    <source>
        <dbReference type="EMBL" id="GGN54637.1"/>
    </source>
</evidence>
<dbReference type="PANTHER" id="PTHR32552">
    <property type="entry name" value="FERRICHROME IRON RECEPTOR-RELATED"/>
    <property type="match status" value="1"/>
</dbReference>
<evidence type="ECO:0000256" key="10">
    <source>
        <dbReference type="ARBA" id="ARBA00023237"/>
    </source>
</evidence>
<dbReference type="Pfam" id="PF07715">
    <property type="entry name" value="Plug"/>
    <property type="match status" value="1"/>
</dbReference>
<comment type="caution">
    <text evidence="14">The sequence shown here is derived from an EMBL/GenBank/DDBJ whole genome shotgun (WGS) entry which is preliminary data.</text>
</comment>
<evidence type="ECO:0000256" key="9">
    <source>
        <dbReference type="ARBA" id="ARBA00023136"/>
    </source>
</evidence>
<dbReference type="RefSeq" id="WP_229710420.1">
    <property type="nucleotide sequence ID" value="NZ_BMLK01000014.1"/>
</dbReference>
<evidence type="ECO:0000256" key="4">
    <source>
        <dbReference type="ARBA" id="ARBA00022496"/>
    </source>
</evidence>